<evidence type="ECO:0000313" key="1">
    <source>
        <dbReference type="EMBL" id="KAK5052868.1"/>
    </source>
</evidence>
<dbReference type="EMBL" id="JAVRRF010000028">
    <property type="protein sequence ID" value="KAK5052868.1"/>
    <property type="molecule type" value="Genomic_DNA"/>
</dbReference>
<keyword evidence="2" id="KW-1185">Reference proteome</keyword>
<protein>
    <submittedName>
        <fullName evidence="1">Uncharacterized protein</fullName>
    </submittedName>
</protein>
<gene>
    <name evidence="1" type="ORF">LTR69_009694</name>
</gene>
<comment type="caution">
    <text evidence="1">The sequence shown here is derived from an EMBL/GenBank/DDBJ whole genome shotgun (WGS) entry which is preliminary data.</text>
</comment>
<reference evidence="1 2" key="1">
    <citation type="submission" date="2023-08" db="EMBL/GenBank/DDBJ databases">
        <title>Black Yeasts Isolated from many extreme environments.</title>
        <authorList>
            <person name="Coleine C."/>
            <person name="Stajich J.E."/>
            <person name="Selbmann L."/>
        </authorList>
    </citation>
    <scope>NUCLEOTIDE SEQUENCE [LARGE SCALE GENOMIC DNA]</scope>
    <source>
        <strain evidence="1 2">CCFEE 6328</strain>
    </source>
</reference>
<accession>A0ABR0IZX6</accession>
<proteinExistence type="predicted"/>
<sequence>MSLVYAKRLAKGNGNGDVENMYKTSSHRKNAIDQELFPEDIAGLVRFLAGKDSNRLTGQTIIWYVLFVSSWRYRLGLGSVHAGGGRVSKGRLRLTFVAEKGILSR</sequence>
<name>A0ABR0IZX6_9EURO</name>
<evidence type="ECO:0000313" key="2">
    <source>
        <dbReference type="Proteomes" id="UP001345691"/>
    </source>
</evidence>
<dbReference type="Proteomes" id="UP001345691">
    <property type="component" value="Unassembled WGS sequence"/>
</dbReference>
<organism evidence="1 2">
    <name type="scientific">Exophiala sideris</name>
    <dbReference type="NCBI Taxonomy" id="1016849"/>
    <lineage>
        <taxon>Eukaryota</taxon>
        <taxon>Fungi</taxon>
        <taxon>Dikarya</taxon>
        <taxon>Ascomycota</taxon>
        <taxon>Pezizomycotina</taxon>
        <taxon>Eurotiomycetes</taxon>
        <taxon>Chaetothyriomycetidae</taxon>
        <taxon>Chaetothyriales</taxon>
        <taxon>Herpotrichiellaceae</taxon>
        <taxon>Exophiala</taxon>
    </lineage>
</organism>